<organism evidence="1 2">
    <name type="scientific">Streptomyces yunnanensis</name>
    <dbReference type="NCBI Taxonomy" id="156453"/>
    <lineage>
        <taxon>Bacteria</taxon>
        <taxon>Bacillati</taxon>
        <taxon>Actinomycetota</taxon>
        <taxon>Actinomycetes</taxon>
        <taxon>Kitasatosporales</taxon>
        <taxon>Streptomycetaceae</taxon>
        <taxon>Streptomyces</taxon>
    </lineage>
</organism>
<protein>
    <submittedName>
        <fullName evidence="1">Uncharacterized protein</fullName>
    </submittedName>
</protein>
<sequence>MVSGPSVEALLTIVGSVDLGVAWVGCVTDGALEALGLGSPGVIALWVVGPVVPADADGLGTATPTDPVVGLGVAEAADPVEGLGVAEGPELGFVTSKDATTLLWPGLRVHGASPLSTRPPVAFDATRWRVRSPAVTVPLPGWLKVRVVAPAVAVTLKEPDAGTSVVAMWKGTVRSKSSCGAATWALVSTVPPRVFIPTMASHRVKLAPTVATALTAMGVLGAPTATESGIPDSISAVNAWAPISGDEHV</sequence>
<evidence type="ECO:0000313" key="2">
    <source>
        <dbReference type="Proteomes" id="UP001218629"/>
    </source>
</evidence>
<name>A0ABY8AH94_9ACTN</name>
<evidence type="ECO:0000313" key="1">
    <source>
        <dbReference type="EMBL" id="WEB44395.1"/>
    </source>
</evidence>
<gene>
    <name evidence="1" type="ORF">MOV08_37270</name>
</gene>
<dbReference type="EMBL" id="CP095749">
    <property type="protein sequence ID" value="WEB44395.1"/>
    <property type="molecule type" value="Genomic_DNA"/>
</dbReference>
<keyword evidence="2" id="KW-1185">Reference proteome</keyword>
<proteinExistence type="predicted"/>
<dbReference type="Proteomes" id="UP001218629">
    <property type="component" value="Chromosome"/>
</dbReference>
<accession>A0ABY8AH94</accession>
<reference evidence="1 2" key="1">
    <citation type="submission" date="2022-03" db="EMBL/GenBank/DDBJ databases">
        <title>Streptomyces yunnanensis P86,complete genome.</title>
        <authorList>
            <person name="Chen S."/>
            <person name="Zhang Q."/>
        </authorList>
    </citation>
    <scope>NUCLEOTIDE SEQUENCE [LARGE SCALE GENOMIC DNA]</scope>
    <source>
        <strain evidence="1 2">P86</strain>
    </source>
</reference>